<name>A0A0G0QQK3_9BACT</name>
<organism evidence="3 4">
    <name type="scientific">Candidatus Woesebacteria bacterium GW2011_GWB1_40_101</name>
    <dbReference type="NCBI Taxonomy" id="1618575"/>
    <lineage>
        <taxon>Bacteria</taxon>
        <taxon>Candidatus Woeseibacteriota</taxon>
    </lineage>
</organism>
<comment type="caution">
    <text evidence="3">The sequence shown here is derived from an EMBL/GenBank/DDBJ whole genome shotgun (WGS) entry which is preliminary data.</text>
</comment>
<sequence length="135" mass="15558">MSKRIEVTYFPDPSPTGIIYRPKIMIWISSRNKHSRIFHALVDSGSDRNLFPASWGEAIGINIKSGKRCSIYGIGNAELTAYTHEVDLHLGREAFRTTIDFSYEQGMPLLGRQGFFNLFKRVEFREVKKIVEFKI</sequence>
<evidence type="ECO:0000313" key="4">
    <source>
        <dbReference type="Proteomes" id="UP000034687"/>
    </source>
</evidence>
<accession>A0A0G0QQK3</accession>
<protein>
    <recommendedName>
        <fullName evidence="2">Peptidase A2 domain-containing protein</fullName>
    </recommendedName>
</protein>
<dbReference type="GO" id="GO:0006508">
    <property type="term" value="P:proteolysis"/>
    <property type="evidence" value="ECO:0007669"/>
    <property type="project" value="InterPro"/>
</dbReference>
<dbReference type="SUPFAM" id="SSF50630">
    <property type="entry name" value="Acid proteases"/>
    <property type="match status" value="1"/>
</dbReference>
<dbReference type="InterPro" id="IPR001995">
    <property type="entry name" value="Peptidase_A2_cat"/>
</dbReference>
<evidence type="ECO:0000313" key="3">
    <source>
        <dbReference type="EMBL" id="KKR39606.1"/>
    </source>
</evidence>
<dbReference type="InterPro" id="IPR001969">
    <property type="entry name" value="Aspartic_peptidase_AS"/>
</dbReference>
<dbReference type="GO" id="GO:0004190">
    <property type="term" value="F:aspartic-type endopeptidase activity"/>
    <property type="evidence" value="ECO:0007669"/>
    <property type="project" value="InterPro"/>
</dbReference>
<feature type="domain" description="Peptidase A2" evidence="2">
    <location>
        <begin position="38"/>
        <end position="114"/>
    </location>
</feature>
<evidence type="ECO:0000259" key="2">
    <source>
        <dbReference type="PROSITE" id="PS50175"/>
    </source>
</evidence>
<keyword evidence="1" id="KW-0378">Hydrolase</keyword>
<reference evidence="3 4" key="1">
    <citation type="journal article" date="2015" name="Nature">
        <title>rRNA introns, odd ribosomes, and small enigmatic genomes across a large radiation of phyla.</title>
        <authorList>
            <person name="Brown C.T."/>
            <person name="Hug L.A."/>
            <person name="Thomas B.C."/>
            <person name="Sharon I."/>
            <person name="Castelle C.J."/>
            <person name="Singh A."/>
            <person name="Wilkins M.J."/>
            <person name="Williams K.H."/>
            <person name="Banfield J.F."/>
        </authorList>
    </citation>
    <scope>NUCLEOTIDE SEQUENCE [LARGE SCALE GENOMIC DNA]</scope>
</reference>
<gene>
    <name evidence="3" type="ORF">UT72_C0005G0022</name>
</gene>
<dbReference type="PROSITE" id="PS00141">
    <property type="entry name" value="ASP_PROTEASE"/>
    <property type="match status" value="1"/>
</dbReference>
<dbReference type="AlphaFoldDB" id="A0A0G0QQK3"/>
<dbReference type="EMBL" id="LBXW01000005">
    <property type="protein sequence ID" value="KKR39606.1"/>
    <property type="molecule type" value="Genomic_DNA"/>
</dbReference>
<dbReference type="PROSITE" id="PS50175">
    <property type="entry name" value="ASP_PROT_RETROV"/>
    <property type="match status" value="1"/>
</dbReference>
<dbReference type="InterPro" id="IPR021109">
    <property type="entry name" value="Peptidase_aspartic_dom_sf"/>
</dbReference>
<dbReference type="Gene3D" id="2.40.70.10">
    <property type="entry name" value="Acid Proteases"/>
    <property type="match status" value="1"/>
</dbReference>
<proteinExistence type="predicted"/>
<evidence type="ECO:0000256" key="1">
    <source>
        <dbReference type="ARBA" id="ARBA00022801"/>
    </source>
</evidence>
<dbReference type="Proteomes" id="UP000034687">
    <property type="component" value="Unassembled WGS sequence"/>
</dbReference>